<protein>
    <submittedName>
        <fullName evidence="2">DUF2155 domain-containing protein</fullName>
    </submittedName>
</protein>
<gene>
    <name evidence="2" type="ORF">GR217_05810</name>
</gene>
<sequence>MKLFTRNMVLRAAGSLLALSALLPPVAAHAARIENPVAVFSGLDKITGRITTFDVYVNETVQFGALQVTPKACYSRDQSEAQKIDGFVEVDEITLDRKIRRIFTGWMFAASPGLNAVEHPIYDVWLKDCKTSSDVPAPDGTKATAR</sequence>
<feature type="signal peptide" evidence="1">
    <location>
        <begin position="1"/>
        <end position="30"/>
    </location>
</feature>
<comment type="caution">
    <text evidence="2">The sequence shown here is derived from an EMBL/GenBank/DDBJ whole genome shotgun (WGS) entry which is preliminary data.</text>
</comment>
<accession>A0AAE4YLK6</accession>
<dbReference type="InterPro" id="IPR019225">
    <property type="entry name" value="DUF2155"/>
</dbReference>
<keyword evidence="1" id="KW-0732">Signal</keyword>
<feature type="chain" id="PRO_5042099106" evidence="1">
    <location>
        <begin position="31"/>
        <end position="146"/>
    </location>
</feature>
<dbReference type="Pfam" id="PF09923">
    <property type="entry name" value="DUF2155"/>
    <property type="match status" value="1"/>
</dbReference>
<reference evidence="2 3" key="1">
    <citation type="submission" date="2019-12" db="EMBL/GenBank/DDBJ databases">
        <title>Rhizobium genotypes associated with high levels of biological nitrogen fixation by grain legumes in a temperate-maritime cropping system.</title>
        <authorList>
            <person name="Maluk M."/>
            <person name="Francesc Ferrando Molina F."/>
            <person name="Lopez Del Egido L."/>
            <person name="Lafos M."/>
            <person name="Langarica-Fuentes A."/>
            <person name="Gebre Yohannes G."/>
            <person name="Young M.W."/>
            <person name="Martin P."/>
            <person name="Gantlett R."/>
            <person name="Kenicer G."/>
            <person name="Hawes C."/>
            <person name="Begg G.S."/>
            <person name="Quilliam R.S."/>
            <person name="Squire G.R."/>
            <person name="Poole P.S."/>
            <person name="Young P.W."/>
            <person name="Iannetta P.M."/>
            <person name="James E.K."/>
        </authorList>
    </citation>
    <scope>NUCLEOTIDE SEQUENCE [LARGE SCALE GENOMIC DNA]</scope>
    <source>
        <strain evidence="2 3">JHI985</strain>
    </source>
</reference>
<evidence type="ECO:0000313" key="2">
    <source>
        <dbReference type="EMBL" id="NEI47207.1"/>
    </source>
</evidence>
<evidence type="ECO:0000256" key="1">
    <source>
        <dbReference type="SAM" id="SignalP"/>
    </source>
</evidence>
<organism evidence="2 3">
    <name type="scientific">Rhizobium ruizarguesonis</name>
    <dbReference type="NCBI Taxonomy" id="2081791"/>
    <lineage>
        <taxon>Bacteria</taxon>
        <taxon>Pseudomonadati</taxon>
        <taxon>Pseudomonadota</taxon>
        <taxon>Alphaproteobacteria</taxon>
        <taxon>Hyphomicrobiales</taxon>
        <taxon>Rhizobiaceae</taxon>
        <taxon>Rhizobium/Agrobacterium group</taxon>
        <taxon>Rhizobium</taxon>
    </lineage>
</organism>
<dbReference type="Proteomes" id="UP000661163">
    <property type="component" value="Unassembled WGS sequence"/>
</dbReference>
<dbReference type="EMBL" id="WUFC01000003">
    <property type="protein sequence ID" value="NEI47207.1"/>
    <property type="molecule type" value="Genomic_DNA"/>
</dbReference>
<dbReference type="RefSeq" id="WP_018073409.1">
    <property type="nucleotide sequence ID" value="NZ_CP088104.1"/>
</dbReference>
<dbReference type="AlphaFoldDB" id="A0AAE4YLK6"/>
<evidence type="ECO:0000313" key="3">
    <source>
        <dbReference type="Proteomes" id="UP000661163"/>
    </source>
</evidence>
<proteinExistence type="predicted"/>
<name>A0AAE4YLK6_9HYPH</name>